<evidence type="ECO:0000313" key="2">
    <source>
        <dbReference type="Proteomes" id="UP000780801"/>
    </source>
</evidence>
<evidence type="ECO:0000313" key="1">
    <source>
        <dbReference type="EMBL" id="KAF9579677.1"/>
    </source>
</evidence>
<gene>
    <name evidence="1" type="ORF">BGW38_003967</name>
</gene>
<dbReference type="SUPFAM" id="SSF63829">
    <property type="entry name" value="Calcium-dependent phosphotriesterase"/>
    <property type="match status" value="1"/>
</dbReference>
<dbReference type="Proteomes" id="UP000780801">
    <property type="component" value="Unassembled WGS sequence"/>
</dbReference>
<dbReference type="EMBL" id="JAABOA010002577">
    <property type="protein sequence ID" value="KAF9579677.1"/>
    <property type="molecule type" value="Genomic_DNA"/>
</dbReference>
<dbReference type="OrthoDB" id="2444550at2759"/>
<accession>A0A9P6FQR2</accession>
<reference evidence="1" key="1">
    <citation type="journal article" date="2020" name="Fungal Divers.">
        <title>Resolving the Mortierellaceae phylogeny through synthesis of multi-gene phylogenetics and phylogenomics.</title>
        <authorList>
            <person name="Vandepol N."/>
            <person name="Liber J."/>
            <person name="Desiro A."/>
            <person name="Na H."/>
            <person name="Kennedy M."/>
            <person name="Barry K."/>
            <person name="Grigoriev I.V."/>
            <person name="Miller A.N."/>
            <person name="O'Donnell K."/>
            <person name="Stajich J.E."/>
            <person name="Bonito G."/>
        </authorList>
    </citation>
    <scope>NUCLEOTIDE SEQUENCE</scope>
    <source>
        <strain evidence="1">KOD1015</strain>
    </source>
</reference>
<keyword evidence="2" id="KW-1185">Reference proteome</keyword>
<sequence length="349" mass="37768">AVTITDVINGQTYTRTVTNGDSTTLSRECPNSGTVVITDTVDGTTYTRTVTNGEGTSIPCPTAVTITDTINGETYTRTVCDADRCQQESNSAICLVDCSLRVQFGIFGGTDNGAIYYIDTEDDFKATRLFESRSTGTVWSIAVNRKETEMKASGGYVYKGQPQDYWLAQSPLDSGNNLDAYGSRKDGTFIYGSASRGGRMWVHAADSTDRTEYTFTNNPSNSVKFCSGYYYCILDIALDGDNYAWVNDAYGNLFISEQPQTTEWGGPMKYIGKISYFPGGSVWGIAFDAKGYVYYGGANSGSTYGWIVRAPVATPLETTLVYSNSASTIGDLASCAYPKAHAAEHLAKA</sequence>
<proteinExistence type="predicted"/>
<comment type="caution">
    <text evidence="1">The sequence shown here is derived from an EMBL/GenBank/DDBJ whole genome shotgun (WGS) entry which is preliminary data.</text>
</comment>
<feature type="non-terminal residue" evidence="1">
    <location>
        <position position="349"/>
    </location>
</feature>
<dbReference type="AlphaFoldDB" id="A0A9P6FQR2"/>
<name>A0A9P6FQR2_9FUNG</name>
<protein>
    <submittedName>
        <fullName evidence="1">Uncharacterized protein</fullName>
    </submittedName>
</protein>
<organism evidence="1 2">
    <name type="scientific">Lunasporangiospora selenospora</name>
    <dbReference type="NCBI Taxonomy" id="979761"/>
    <lineage>
        <taxon>Eukaryota</taxon>
        <taxon>Fungi</taxon>
        <taxon>Fungi incertae sedis</taxon>
        <taxon>Mucoromycota</taxon>
        <taxon>Mortierellomycotina</taxon>
        <taxon>Mortierellomycetes</taxon>
        <taxon>Mortierellales</taxon>
        <taxon>Mortierellaceae</taxon>
        <taxon>Lunasporangiospora</taxon>
    </lineage>
</organism>